<dbReference type="Proteomes" id="UP000245839">
    <property type="component" value="Unassembled WGS sequence"/>
</dbReference>
<keyword evidence="3" id="KW-1185">Reference proteome</keyword>
<name>A0A2Y9BVU2_9RHOB</name>
<evidence type="ECO:0000313" key="3">
    <source>
        <dbReference type="Proteomes" id="UP000245839"/>
    </source>
</evidence>
<gene>
    <name evidence="1" type="ORF">BCF38_10159</name>
    <name evidence="2" type="ORF">SAMN05421539_10159</name>
</gene>
<sequence length="67" mass="7019">MGTDSFHGVVFAILCSKPFIAYGNPKRGIARVLSALKMFGLEVRLATRAADEAPLAEPAQGARGSEG</sequence>
<evidence type="ECO:0000313" key="2">
    <source>
        <dbReference type="EMBL" id="SSA37932.1"/>
    </source>
</evidence>
<evidence type="ECO:0000313" key="1">
    <source>
        <dbReference type="EMBL" id="PWJ21654.1"/>
    </source>
</evidence>
<dbReference type="Proteomes" id="UP000251571">
    <property type="component" value="Unassembled WGS sequence"/>
</dbReference>
<reference evidence="2 4" key="1">
    <citation type="submission" date="2016-10" db="EMBL/GenBank/DDBJ databases">
        <authorList>
            <person name="Cai Z."/>
        </authorList>
    </citation>
    <scope>NUCLEOTIDE SEQUENCE [LARGE SCALE GENOMIC DNA]</scope>
    <source>
        <strain evidence="2 4">DSM 25227</strain>
    </source>
</reference>
<dbReference type="EMBL" id="UETC01000001">
    <property type="protein sequence ID" value="SSA37932.1"/>
    <property type="molecule type" value="Genomic_DNA"/>
</dbReference>
<evidence type="ECO:0000313" key="4">
    <source>
        <dbReference type="Proteomes" id="UP000251571"/>
    </source>
</evidence>
<organism evidence="2 4">
    <name type="scientific">Jannaschia seohaensis</name>
    <dbReference type="NCBI Taxonomy" id="475081"/>
    <lineage>
        <taxon>Bacteria</taxon>
        <taxon>Pseudomonadati</taxon>
        <taxon>Pseudomonadota</taxon>
        <taxon>Alphaproteobacteria</taxon>
        <taxon>Rhodobacterales</taxon>
        <taxon>Roseobacteraceae</taxon>
        <taxon>Jannaschia</taxon>
    </lineage>
</organism>
<dbReference type="AlphaFoldDB" id="A0A2Y9BVU2"/>
<reference evidence="1 3" key="2">
    <citation type="submission" date="2018-03" db="EMBL/GenBank/DDBJ databases">
        <title>Genomic Encyclopedia of Archaeal and Bacterial Type Strains, Phase II (KMG-II): from individual species to whole genera.</title>
        <authorList>
            <person name="Goeker M."/>
        </authorList>
    </citation>
    <scope>NUCLEOTIDE SEQUENCE [LARGE SCALE GENOMIC DNA]</scope>
    <source>
        <strain evidence="1 3">DSM 25227</strain>
    </source>
</reference>
<protein>
    <submittedName>
        <fullName evidence="2">Uncharacterized protein</fullName>
    </submittedName>
</protein>
<proteinExistence type="predicted"/>
<dbReference type="EMBL" id="QGDJ01000001">
    <property type="protein sequence ID" value="PWJ21654.1"/>
    <property type="molecule type" value="Genomic_DNA"/>
</dbReference>
<accession>A0A2Y9BVU2</accession>